<keyword evidence="2" id="KW-1185">Reference proteome</keyword>
<accession>A0A0C9UH63</accession>
<evidence type="ECO:0000313" key="1">
    <source>
        <dbReference type="EMBL" id="KIJ24525.1"/>
    </source>
</evidence>
<dbReference type="Proteomes" id="UP000054279">
    <property type="component" value="Unassembled WGS sequence"/>
</dbReference>
<sequence length="107" mass="12092">MLLSTLSADTDGKIVVVSHVATGFGSTDGRRWGRSKLFIAAVDINVTYWYELARRQIRQTLQDQYFGKAGNVIQAASILTTEIGNMWALQSARHHPLERHWDGRTYV</sequence>
<dbReference type="HOGENOM" id="CLU_2211658_0_0_1"/>
<organism evidence="1 2">
    <name type="scientific">Sphaerobolus stellatus (strain SS14)</name>
    <dbReference type="NCBI Taxonomy" id="990650"/>
    <lineage>
        <taxon>Eukaryota</taxon>
        <taxon>Fungi</taxon>
        <taxon>Dikarya</taxon>
        <taxon>Basidiomycota</taxon>
        <taxon>Agaricomycotina</taxon>
        <taxon>Agaricomycetes</taxon>
        <taxon>Phallomycetidae</taxon>
        <taxon>Geastrales</taxon>
        <taxon>Sphaerobolaceae</taxon>
        <taxon>Sphaerobolus</taxon>
    </lineage>
</organism>
<name>A0A0C9UH63_SPHS4</name>
<reference evidence="1 2" key="1">
    <citation type="submission" date="2014-06" db="EMBL/GenBank/DDBJ databases">
        <title>Evolutionary Origins and Diversification of the Mycorrhizal Mutualists.</title>
        <authorList>
            <consortium name="DOE Joint Genome Institute"/>
            <consortium name="Mycorrhizal Genomics Consortium"/>
            <person name="Kohler A."/>
            <person name="Kuo A."/>
            <person name="Nagy L.G."/>
            <person name="Floudas D."/>
            <person name="Copeland A."/>
            <person name="Barry K.W."/>
            <person name="Cichocki N."/>
            <person name="Veneault-Fourrey C."/>
            <person name="LaButti K."/>
            <person name="Lindquist E.A."/>
            <person name="Lipzen A."/>
            <person name="Lundell T."/>
            <person name="Morin E."/>
            <person name="Murat C."/>
            <person name="Riley R."/>
            <person name="Ohm R."/>
            <person name="Sun H."/>
            <person name="Tunlid A."/>
            <person name="Henrissat B."/>
            <person name="Grigoriev I.V."/>
            <person name="Hibbett D.S."/>
            <person name="Martin F."/>
        </authorList>
    </citation>
    <scope>NUCLEOTIDE SEQUENCE [LARGE SCALE GENOMIC DNA]</scope>
    <source>
        <strain evidence="1 2">SS14</strain>
    </source>
</reference>
<protein>
    <submittedName>
        <fullName evidence="1">Uncharacterized protein</fullName>
    </submittedName>
</protein>
<dbReference type="EMBL" id="KN837481">
    <property type="protein sequence ID" value="KIJ24525.1"/>
    <property type="molecule type" value="Genomic_DNA"/>
</dbReference>
<proteinExistence type="predicted"/>
<gene>
    <name evidence="1" type="ORF">M422DRAFT_274671</name>
</gene>
<evidence type="ECO:0000313" key="2">
    <source>
        <dbReference type="Proteomes" id="UP000054279"/>
    </source>
</evidence>
<dbReference type="AlphaFoldDB" id="A0A0C9UH63"/>